<keyword evidence="1" id="KW-0677">Repeat</keyword>
<keyword evidence="3" id="KW-0611">Plant defense</keyword>
<evidence type="ECO:0000313" key="8">
    <source>
        <dbReference type="EMBL" id="KAL2322745.1"/>
    </source>
</evidence>
<dbReference type="GO" id="GO:0006952">
    <property type="term" value="P:defense response"/>
    <property type="evidence" value="ECO:0007669"/>
    <property type="project" value="UniProtKB-KW"/>
</dbReference>
<dbReference type="InterPro" id="IPR032675">
    <property type="entry name" value="LRR_dom_sf"/>
</dbReference>
<gene>
    <name evidence="8" type="ORF">Fmac_027124</name>
</gene>
<dbReference type="Pfam" id="PF23598">
    <property type="entry name" value="LRR_14"/>
    <property type="match status" value="1"/>
</dbReference>
<feature type="domain" description="NB-ARC" evidence="5">
    <location>
        <begin position="179"/>
        <end position="343"/>
    </location>
</feature>
<proteinExistence type="predicted"/>
<feature type="domain" description="Disease resistance R13L4/SHOC-2-like LRR" evidence="7">
    <location>
        <begin position="444"/>
        <end position="642"/>
    </location>
</feature>
<accession>A0ABD1LIH3</accession>
<evidence type="ECO:0000256" key="1">
    <source>
        <dbReference type="ARBA" id="ARBA00022737"/>
    </source>
</evidence>
<evidence type="ECO:0000259" key="6">
    <source>
        <dbReference type="Pfam" id="PF18052"/>
    </source>
</evidence>
<dbReference type="Gene3D" id="3.80.10.10">
    <property type="entry name" value="Ribonuclease Inhibitor"/>
    <property type="match status" value="1"/>
</dbReference>
<reference evidence="8 9" key="1">
    <citation type="submission" date="2024-08" db="EMBL/GenBank/DDBJ databases">
        <title>Insights into the chromosomal genome structure of Flemingia macrophylla.</title>
        <authorList>
            <person name="Ding Y."/>
            <person name="Zhao Y."/>
            <person name="Bi W."/>
            <person name="Wu M."/>
            <person name="Zhao G."/>
            <person name="Gong Y."/>
            <person name="Li W."/>
            <person name="Zhang P."/>
        </authorList>
    </citation>
    <scope>NUCLEOTIDE SEQUENCE [LARGE SCALE GENOMIC DNA]</scope>
    <source>
        <strain evidence="8">DYQJB</strain>
        <tissue evidence="8">Leaf</tissue>
    </source>
</reference>
<dbReference type="Pfam" id="PF00931">
    <property type="entry name" value="NB-ARC"/>
    <property type="match status" value="1"/>
</dbReference>
<evidence type="ECO:0000259" key="5">
    <source>
        <dbReference type="Pfam" id="PF00931"/>
    </source>
</evidence>
<dbReference type="GO" id="GO:0005524">
    <property type="term" value="F:ATP binding"/>
    <property type="evidence" value="ECO:0007669"/>
    <property type="project" value="UniProtKB-KW"/>
</dbReference>
<dbReference type="EMBL" id="JBGMDY010000009">
    <property type="protein sequence ID" value="KAL2322745.1"/>
    <property type="molecule type" value="Genomic_DNA"/>
</dbReference>
<dbReference type="InterPro" id="IPR042197">
    <property type="entry name" value="Apaf_helical"/>
</dbReference>
<comment type="caution">
    <text evidence="8">The sequence shown here is derived from an EMBL/GenBank/DDBJ whole genome shotgun (WGS) entry which is preliminary data.</text>
</comment>
<evidence type="ECO:0000256" key="2">
    <source>
        <dbReference type="ARBA" id="ARBA00022741"/>
    </source>
</evidence>
<dbReference type="PRINTS" id="PR00364">
    <property type="entry name" value="DISEASERSIST"/>
</dbReference>
<dbReference type="InterPro" id="IPR041118">
    <property type="entry name" value="Rx_N"/>
</dbReference>
<dbReference type="Gene3D" id="3.40.50.300">
    <property type="entry name" value="P-loop containing nucleotide triphosphate hydrolases"/>
    <property type="match status" value="1"/>
</dbReference>
<evidence type="ECO:0000313" key="9">
    <source>
        <dbReference type="Proteomes" id="UP001603857"/>
    </source>
</evidence>
<dbReference type="PANTHER" id="PTHR36766">
    <property type="entry name" value="PLANT BROAD-SPECTRUM MILDEW RESISTANCE PROTEIN RPW8"/>
    <property type="match status" value="1"/>
</dbReference>
<dbReference type="SUPFAM" id="SSF52058">
    <property type="entry name" value="L domain-like"/>
    <property type="match status" value="1"/>
</dbReference>
<dbReference type="Proteomes" id="UP001603857">
    <property type="component" value="Unassembled WGS sequence"/>
</dbReference>
<dbReference type="InterPro" id="IPR002182">
    <property type="entry name" value="NB-ARC"/>
</dbReference>
<dbReference type="Gene3D" id="1.20.5.4130">
    <property type="match status" value="1"/>
</dbReference>
<feature type="domain" description="Disease resistance N-terminal" evidence="6">
    <location>
        <begin position="19"/>
        <end position="93"/>
    </location>
</feature>
<keyword evidence="2" id="KW-0547">Nucleotide-binding</keyword>
<dbReference type="AlphaFoldDB" id="A0ABD1LIH3"/>
<evidence type="ECO:0000256" key="3">
    <source>
        <dbReference type="ARBA" id="ARBA00022821"/>
    </source>
</evidence>
<dbReference type="FunFam" id="3.40.50.300:FF:001091">
    <property type="entry name" value="Probable disease resistance protein At1g61300"/>
    <property type="match status" value="1"/>
</dbReference>
<organism evidence="8 9">
    <name type="scientific">Flemingia macrophylla</name>
    <dbReference type="NCBI Taxonomy" id="520843"/>
    <lineage>
        <taxon>Eukaryota</taxon>
        <taxon>Viridiplantae</taxon>
        <taxon>Streptophyta</taxon>
        <taxon>Embryophyta</taxon>
        <taxon>Tracheophyta</taxon>
        <taxon>Spermatophyta</taxon>
        <taxon>Magnoliopsida</taxon>
        <taxon>eudicotyledons</taxon>
        <taxon>Gunneridae</taxon>
        <taxon>Pentapetalae</taxon>
        <taxon>rosids</taxon>
        <taxon>fabids</taxon>
        <taxon>Fabales</taxon>
        <taxon>Fabaceae</taxon>
        <taxon>Papilionoideae</taxon>
        <taxon>50 kb inversion clade</taxon>
        <taxon>NPAAA clade</taxon>
        <taxon>indigoferoid/millettioid clade</taxon>
        <taxon>Phaseoleae</taxon>
        <taxon>Flemingia</taxon>
    </lineage>
</organism>
<dbReference type="Gene3D" id="1.10.8.430">
    <property type="entry name" value="Helical domain of apoptotic protease-activating factors"/>
    <property type="match status" value="1"/>
</dbReference>
<name>A0ABD1LIH3_9FABA</name>
<protein>
    <submittedName>
        <fullName evidence="8">Uncharacterized protein</fullName>
    </submittedName>
</protein>
<keyword evidence="9" id="KW-1185">Reference proteome</keyword>
<evidence type="ECO:0000259" key="7">
    <source>
        <dbReference type="Pfam" id="PF23598"/>
    </source>
</evidence>
<sequence length="663" mass="75409">MAGTAVSLAGQHSLPNFLEAVNMLKDLPNEVADFTAELQKFQHFINGADKVAEAEKDDSRRDKIKERVMRLRKASFRMEDIIDEYMICEEKQPDGLGCAALPCEAVDFIKTLIHRIKIAYQIQEIKSVVRKERDGFKSVFPVEETPNNYRGNQNVTWHRLRMAPLYTEEDEVVGFGGPKDKLKDWLLKGKLERTVISVVGMGGQGKTTLAKMVFESKEVFGSFDCLAWITVSQSYTVEGVLGKMLRKFGLNVSTMDQESLIDEVRDYLRHKRYVICFDDVWDKSFWDDIEFALIDNKNGSRIVITTRNEEVVELCKKSTQVHKLEPLGEEESLRLFYKKAFQDGSDGHCPDELKDISLEIVRKCKGLPLAIVVIGGLLSQKDESALEWRLCTQSLSVALERNSDFRFGLYIGERNQSISSGVVRHLEIAAGSEDLFGRIEGSYVRSIQIIRSEKLSEHLVRSIPTECMLLKVLQFESTLSIYAPKNLGNLIYLKYLSFRGGKGMIPKSIGNLQNLETLEAYNSMLIFLPKEISKLRKLRHLLVGGFLTAVKDCLGDMTSLEQLYTLVIDEDGVMISELKRLNKLRDLRLCDLRKEHGRTLGSSINKMQFLEKLHINAKNYKEVIDLHIVSPKSRLRNLLLRGRLVDAVIQGAMLAEKQLVDSR</sequence>
<dbReference type="PANTHER" id="PTHR36766:SF63">
    <property type="entry name" value="NB-ARC DOMAIN-CONTAINING PROTEIN"/>
    <property type="match status" value="1"/>
</dbReference>
<keyword evidence="4" id="KW-0067">ATP-binding</keyword>
<evidence type="ECO:0000256" key="4">
    <source>
        <dbReference type="ARBA" id="ARBA00022840"/>
    </source>
</evidence>
<dbReference type="InterPro" id="IPR027417">
    <property type="entry name" value="P-loop_NTPase"/>
</dbReference>
<dbReference type="GO" id="GO:0051707">
    <property type="term" value="P:response to other organism"/>
    <property type="evidence" value="ECO:0007669"/>
    <property type="project" value="UniProtKB-ARBA"/>
</dbReference>
<dbReference type="InterPro" id="IPR055414">
    <property type="entry name" value="LRR_R13L4/SHOC2-like"/>
</dbReference>
<dbReference type="Pfam" id="PF18052">
    <property type="entry name" value="Rx_N"/>
    <property type="match status" value="1"/>
</dbReference>
<dbReference type="SUPFAM" id="SSF52540">
    <property type="entry name" value="P-loop containing nucleoside triphosphate hydrolases"/>
    <property type="match status" value="1"/>
</dbReference>